<evidence type="ECO:0008006" key="4">
    <source>
        <dbReference type="Google" id="ProtNLM"/>
    </source>
</evidence>
<dbReference type="OMA" id="RIPWPKV"/>
<dbReference type="OrthoDB" id="359154at2759"/>
<accession>A0A1M2VSF8</accession>
<sequence length="371" mass="41951">MPISAKELAYAATTQAFTRNFRHLLPVPRFLVRGPFLPGQSRPKDTKPKDRIKHWNIVPGDFVRLRGDTKGAIHEVFRVNKISNRVLLKKEINKAGYVPEGQNGVGVSVPYSQCQLLIGRYEYPPEGEATEPQIKPVFASRLTMSQPYWYAKGGYWIWRRYAVNTTPRLPKFSDQAPVSIRIPWPKVTAVSKPEPSLYDTTADAVNEVTYTPPALPSTLLSPAPRIPTEQEYITSFKPGKPALPSSAPVEVHLSKELSNPHSRAKKQARWQAFQARQKSLLTEFIAAECAALNGRTRGEARAEAMWKWQNHLQEERKAELKRRWRNRGAEAAQIRTNRRKSRKAAKREQKLANLVLEDAPNQVLPKAPAAA</sequence>
<evidence type="ECO:0000313" key="2">
    <source>
        <dbReference type="EMBL" id="OJT10480.1"/>
    </source>
</evidence>
<protein>
    <recommendedName>
        <fullName evidence="4">54S ribosomal protein L40, mitochondrial</fullName>
    </recommendedName>
</protein>
<evidence type="ECO:0000256" key="1">
    <source>
        <dbReference type="SAM" id="MobiDB-lite"/>
    </source>
</evidence>
<evidence type="ECO:0000313" key="3">
    <source>
        <dbReference type="Proteomes" id="UP000184267"/>
    </source>
</evidence>
<dbReference type="AlphaFoldDB" id="A0A1M2VSF8"/>
<gene>
    <name evidence="2" type="ORF">TRAPUB_12918</name>
</gene>
<feature type="compositionally biased region" description="Basic residues" evidence="1">
    <location>
        <begin position="336"/>
        <end position="345"/>
    </location>
</feature>
<feature type="region of interest" description="Disordered" evidence="1">
    <location>
        <begin position="327"/>
        <end position="347"/>
    </location>
</feature>
<reference evidence="2 3" key="1">
    <citation type="submission" date="2016-10" db="EMBL/GenBank/DDBJ databases">
        <title>Genome sequence of the basidiomycete white-rot fungus Trametes pubescens.</title>
        <authorList>
            <person name="Makela M.R."/>
            <person name="Granchi Z."/>
            <person name="Peng M."/>
            <person name="De Vries R.P."/>
            <person name="Grigoriev I."/>
            <person name="Riley R."/>
            <person name="Hilden K."/>
        </authorList>
    </citation>
    <scope>NUCLEOTIDE SEQUENCE [LARGE SCALE GENOMIC DNA]</scope>
    <source>
        <strain evidence="2 3">FBCC735</strain>
    </source>
</reference>
<dbReference type="Proteomes" id="UP000184267">
    <property type="component" value="Unassembled WGS sequence"/>
</dbReference>
<organism evidence="2 3">
    <name type="scientific">Trametes pubescens</name>
    <name type="common">White-rot fungus</name>
    <dbReference type="NCBI Taxonomy" id="154538"/>
    <lineage>
        <taxon>Eukaryota</taxon>
        <taxon>Fungi</taxon>
        <taxon>Dikarya</taxon>
        <taxon>Basidiomycota</taxon>
        <taxon>Agaricomycotina</taxon>
        <taxon>Agaricomycetes</taxon>
        <taxon>Polyporales</taxon>
        <taxon>Polyporaceae</taxon>
        <taxon>Trametes</taxon>
    </lineage>
</organism>
<proteinExistence type="predicted"/>
<dbReference type="EMBL" id="MNAD01000773">
    <property type="protein sequence ID" value="OJT10480.1"/>
    <property type="molecule type" value="Genomic_DNA"/>
</dbReference>
<comment type="caution">
    <text evidence="2">The sequence shown here is derived from an EMBL/GenBank/DDBJ whole genome shotgun (WGS) entry which is preliminary data.</text>
</comment>
<keyword evidence="3" id="KW-1185">Reference proteome</keyword>
<dbReference type="STRING" id="154538.A0A1M2VSF8"/>
<name>A0A1M2VSF8_TRAPU</name>